<protein>
    <submittedName>
        <fullName evidence="2">N-acetyl-gamma-glutamyl-phosphate reductase</fullName>
    </submittedName>
</protein>
<feature type="domain" description="N-acetyl-gamma-glutamyl-phosphate reductase dimerisation" evidence="1">
    <location>
        <begin position="1"/>
        <end position="119"/>
    </location>
</feature>
<dbReference type="PATRIC" id="fig|186479.3.peg.3811"/>
<evidence type="ECO:0000259" key="1">
    <source>
        <dbReference type="Pfam" id="PF22698"/>
    </source>
</evidence>
<name>A0A0P9F9Z3_9CHLR</name>
<comment type="caution">
    <text evidence="2">The sequence shown here is derived from an EMBL/GenBank/DDBJ whole genome shotgun (WGS) entry which is preliminary data.</text>
</comment>
<sequence length="145" mass="15597">YSVGHVHRHVGEMEQEAARIAQAHAPQLGATGPTIIFTPHLLPINRGILSTIYVRVPANWGNQQIRAYYEAMYADEPFVRVLPAGQLATIGHTAHTNMCTISLTLAQPGMLIVVSSIDNLVKGAAGQAIQNMNLMFGLPETTGLA</sequence>
<dbReference type="PANTHER" id="PTHR32338">
    <property type="entry name" value="N-ACETYL-GAMMA-GLUTAMYL-PHOSPHATE REDUCTASE, CHLOROPLASTIC-RELATED-RELATED"/>
    <property type="match status" value="1"/>
</dbReference>
<dbReference type="PANTHER" id="PTHR32338:SF10">
    <property type="entry name" value="N-ACETYL-GAMMA-GLUTAMYL-PHOSPHATE REDUCTASE, CHLOROPLASTIC-RELATED"/>
    <property type="match status" value="1"/>
</dbReference>
<proteinExistence type="predicted"/>
<dbReference type="AlphaFoldDB" id="A0A0P9F9Z3"/>
<evidence type="ECO:0000313" key="2">
    <source>
        <dbReference type="EMBL" id="KPV49324.1"/>
    </source>
</evidence>
<dbReference type="Gene3D" id="3.40.50.720">
    <property type="entry name" value="NAD(P)-binding Rossmann-like Domain"/>
    <property type="match status" value="1"/>
</dbReference>
<feature type="non-terminal residue" evidence="2">
    <location>
        <position position="1"/>
    </location>
</feature>
<evidence type="ECO:0000313" key="3">
    <source>
        <dbReference type="Proteomes" id="UP000050509"/>
    </source>
</evidence>
<keyword evidence="3" id="KW-1185">Reference proteome</keyword>
<dbReference type="Proteomes" id="UP000050509">
    <property type="component" value="Unassembled WGS sequence"/>
</dbReference>
<organism evidence="2 3">
    <name type="scientific">Kouleothrix aurantiaca</name>
    <dbReference type="NCBI Taxonomy" id="186479"/>
    <lineage>
        <taxon>Bacteria</taxon>
        <taxon>Bacillati</taxon>
        <taxon>Chloroflexota</taxon>
        <taxon>Chloroflexia</taxon>
        <taxon>Chloroflexales</taxon>
        <taxon>Roseiflexineae</taxon>
        <taxon>Roseiflexaceae</taxon>
        <taxon>Kouleothrix</taxon>
    </lineage>
</organism>
<dbReference type="InterPro" id="IPR058924">
    <property type="entry name" value="AGPR_dimerisation_dom"/>
</dbReference>
<dbReference type="Gene3D" id="3.30.360.10">
    <property type="entry name" value="Dihydrodipicolinate Reductase, domain 2"/>
    <property type="match status" value="1"/>
</dbReference>
<reference evidence="2 3" key="1">
    <citation type="submission" date="2015-09" db="EMBL/GenBank/DDBJ databases">
        <title>Draft genome sequence of Kouleothrix aurantiaca JCM 19913.</title>
        <authorList>
            <person name="Hemp J."/>
        </authorList>
    </citation>
    <scope>NUCLEOTIDE SEQUENCE [LARGE SCALE GENOMIC DNA]</scope>
    <source>
        <strain evidence="2 3">COM-B</strain>
    </source>
</reference>
<accession>A0A0P9F9Z3</accession>
<dbReference type="EMBL" id="LJCR01002045">
    <property type="protein sequence ID" value="KPV49324.1"/>
    <property type="molecule type" value="Genomic_DNA"/>
</dbReference>
<dbReference type="SUPFAM" id="SSF55347">
    <property type="entry name" value="Glyceraldehyde-3-phosphate dehydrogenase-like, C-terminal domain"/>
    <property type="match status" value="1"/>
</dbReference>
<dbReference type="InterPro" id="IPR050085">
    <property type="entry name" value="AGPR"/>
</dbReference>
<dbReference type="Pfam" id="PF22698">
    <property type="entry name" value="Semialdhyde_dhC_1"/>
    <property type="match status" value="1"/>
</dbReference>
<gene>
    <name evidence="2" type="ORF">SE17_33300</name>
</gene>